<dbReference type="RefSeq" id="WP_076526153.1">
    <property type="nucleotide sequence ID" value="NZ_CP048103.1"/>
</dbReference>
<evidence type="ECO:0000313" key="2">
    <source>
        <dbReference type="Proteomes" id="UP000186795"/>
    </source>
</evidence>
<organism evidence="1 2">
    <name type="scientific">Kroppenstedtia eburnea</name>
    <dbReference type="NCBI Taxonomy" id="714067"/>
    <lineage>
        <taxon>Bacteria</taxon>
        <taxon>Bacillati</taxon>
        <taxon>Bacillota</taxon>
        <taxon>Bacilli</taxon>
        <taxon>Bacillales</taxon>
        <taxon>Thermoactinomycetaceae</taxon>
        <taxon>Kroppenstedtia</taxon>
    </lineage>
</organism>
<keyword evidence="2" id="KW-1185">Reference proteome</keyword>
<dbReference type="AlphaFoldDB" id="A0A1N7PK46"/>
<accession>A0A1N7PK46</accession>
<proteinExistence type="predicted"/>
<sequence>MNSCEFVAAFNLRSDAPELVIQTLDYMTNIAKSSDAEEPDFDPPDHPLFQTDNWEFMLWRNDGSFAGFPYSELQIHEVNGEKFIDVVIRTYISLGFEQINHFIEWIKPYIEGAGEGDHFIGYWRFEDDEFYDTPHIIHV</sequence>
<dbReference type="EMBL" id="FTOD01000013">
    <property type="protein sequence ID" value="SIT10961.1"/>
    <property type="molecule type" value="Genomic_DNA"/>
</dbReference>
<gene>
    <name evidence="1" type="ORF">SAMN05421790_1138</name>
</gene>
<dbReference type="Proteomes" id="UP000186795">
    <property type="component" value="Unassembled WGS sequence"/>
</dbReference>
<dbReference type="OrthoDB" id="9869302at2"/>
<name>A0A1N7PK46_9BACL</name>
<protein>
    <submittedName>
        <fullName evidence="1">Uncharacterized protein</fullName>
    </submittedName>
</protein>
<evidence type="ECO:0000313" key="1">
    <source>
        <dbReference type="EMBL" id="SIT10961.1"/>
    </source>
</evidence>
<reference evidence="2" key="1">
    <citation type="submission" date="2017-01" db="EMBL/GenBank/DDBJ databases">
        <authorList>
            <person name="Varghese N."/>
            <person name="Submissions S."/>
        </authorList>
    </citation>
    <scope>NUCLEOTIDE SEQUENCE [LARGE SCALE GENOMIC DNA]</scope>
    <source>
        <strain evidence="2">DSM 45196</strain>
    </source>
</reference>